<evidence type="ECO:0000256" key="1">
    <source>
        <dbReference type="SAM" id="Coils"/>
    </source>
</evidence>
<accession>A0A8H4YSE2</accession>
<dbReference type="Proteomes" id="UP000573603">
    <property type="component" value="Unassembled WGS sequence"/>
</dbReference>
<evidence type="ECO:0000313" key="4">
    <source>
        <dbReference type="Proteomes" id="UP000573603"/>
    </source>
</evidence>
<name>A0A8H4YSE2_9HYPO</name>
<dbReference type="EMBL" id="JABEVY010000420">
    <property type="protein sequence ID" value="KAF5233177.1"/>
    <property type="molecule type" value="Genomic_DNA"/>
</dbReference>
<proteinExistence type="predicted"/>
<sequence>MESSQTNAAESPASANGGTVDIGCNASPTPGESRVPALSLPPGIAESLGLEPLTALSGRALVTRLESLGKLRKCNEEGISFAYDVLDGAKDRIDQLAVDVEKLKAEKAQVEREKQIAETKNEALEAEVRHQKEVIERLREVLKSHHLL</sequence>
<reference evidence="3 4" key="1">
    <citation type="journal article" date="2020" name="BMC Genomics">
        <title>Correction to: Identification and distribution of gene clusters required for synthesis of sphingolipid metabolism inhibitors in diverse species of the filamentous fungus Fusarium.</title>
        <authorList>
            <person name="Kim H.S."/>
            <person name="Lohmar J.M."/>
            <person name="Busman M."/>
            <person name="Brown D.W."/>
            <person name="Naumann T.A."/>
            <person name="Divon H.H."/>
            <person name="Lysoe E."/>
            <person name="Uhlig S."/>
            <person name="Proctor R.H."/>
        </authorList>
    </citation>
    <scope>NUCLEOTIDE SEQUENCE [LARGE SCALE GENOMIC DNA]</scope>
    <source>
        <strain evidence="3 4">NRRL 25214</strain>
    </source>
</reference>
<comment type="caution">
    <text evidence="3">The sequence shown here is derived from an EMBL/GenBank/DDBJ whole genome shotgun (WGS) entry which is preliminary data.</text>
</comment>
<keyword evidence="1" id="KW-0175">Coiled coil</keyword>
<protein>
    <submittedName>
        <fullName evidence="3">Uncharacterized protein</fullName>
    </submittedName>
</protein>
<evidence type="ECO:0000256" key="2">
    <source>
        <dbReference type="SAM" id="MobiDB-lite"/>
    </source>
</evidence>
<evidence type="ECO:0000313" key="3">
    <source>
        <dbReference type="EMBL" id="KAF5233177.1"/>
    </source>
</evidence>
<dbReference type="AlphaFoldDB" id="A0A8H4YSE2"/>
<feature type="coiled-coil region" evidence="1">
    <location>
        <begin position="86"/>
        <end position="141"/>
    </location>
</feature>
<feature type="compositionally biased region" description="Polar residues" evidence="2">
    <location>
        <begin position="1"/>
        <end position="17"/>
    </location>
</feature>
<feature type="region of interest" description="Disordered" evidence="2">
    <location>
        <begin position="1"/>
        <end position="38"/>
    </location>
</feature>
<organism evidence="3 4">
    <name type="scientific">Fusarium anthophilum</name>
    <dbReference type="NCBI Taxonomy" id="48485"/>
    <lineage>
        <taxon>Eukaryota</taxon>
        <taxon>Fungi</taxon>
        <taxon>Dikarya</taxon>
        <taxon>Ascomycota</taxon>
        <taxon>Pezizomycotina</taxon>
        <taxon>Sordariomycetes</taxon>
        <taxon>Hypocreomycetidae</taxon>
        <taxon>Hypocreales</taxon>
        <taxon>Nectriaceae</taxon>
        <taxon>Fusarium</taxon>
        <taxon>Fusarium fujikuroi species complex</taxon>
    </lineage>
</organism>
<gene>
    <name evidence="3" type="ORF">FANTH_12653</name>
</gene>
<keyword evidence="4" id="KW-1185">Reference proteome</keyword>